<dbReference type="OrthoDB" id="2381500at2"/>
<keyword evidence="4" id="KW-1185">Reference proteome</keyword>
<organism evidence="3 4">
    <name type="scientific">Virgibacillus indicus</name>
    <dbReference type="NCBI Taxonomy" id="2024554"/>
    <lineage>
        <taxon>Bacteria</taxon>
        <taxon>Bacillati</taxon>
        <taxon>Bacillota</taxon>
        <taxon>Bacilli</taxon>
        <taxon>Bacillales</taxon>
        <taxon>Bacillaceae</taxon>
        <taxon>Virgibacillus</taxon>
    </lineage>
</organism>
<dbReference type="InterPro" id="IPR036679">
    <property type="entry name" value="FlgN-like_sf"/>
</dbReference>
<keyword evidence="3" id="KW-0282">Flagellum</keyword>
<evidence type="ECO:0000256" key="1">
    <source>
        <dbReference type="ARBA" id="ARBA00022795"/>
    </source>
</evidence>
<accession>A0A265NAG5</accession>
<evidence type="ECO:0000313" key="4">
    <source>
        <dbReference type="Proteomes" id="UP000216498"/>
    </source>
</evidence>
<dbReference type="Gene3D" id="1.20.58.300">
    <property type="entry name" value="FlgN-like"/>
    <property type="match status" value="1"/>
</dbReference>
<reference evidence="3 4" key="1">
    <citation type="submission" date="2017-08" db="EMBL/GenBank/DDBJ databases">
        <title>Virgibacillus indicus sp. nov. and Virgibacillus profoundi sp. nov, two moderately halophilic bacteria isolated from marine sediment by using the Microfluidic Streak Plate.</title>
        <authorList>
            <person name="Xu B."/>
            <person name="Hu B."/>
            <person name="Wang J."/>
            <person name="Zhu Y."/>
            <person name="Huang L."/>
            <person name="Du W."/>
            <person name="Huang Y."/>
        </authorList>
    </citation>
    <scope>NUCLEOTIDE SEQUENCE [LARGE SCALE GENOMIC DNA]</scope>
    <source>
        <strain evidence="3 4">IO3-P2-C2</strain>
    </source>
</reference>
<dbReference type="AlphaFoldDB" id="A0A265NAG5"/>
<keyword evidence="1" id="KW-1005">Bacterial flagellum biogenesis</keyword>
<sequence>MSVQTIIKSLEKLVNLHMELLEISLEKTKIVKDGSIDNLQAVLLKERKTVRAVEQAEAKRQTEVEEWFARKRLPTGDATITNMLELVTEEQEKTTLGKITIKLTETITKLKQQEQLNHALINQSMQFVQLSLDMMNPSIKNMNYGNKKGSEPETNKRSVFDSKA</sequence>
<dbReference type="GO" id="GO:0044780">
    <property type="term" value="P:bacterial-type flagellum assembly"/>
    <property type="evidence" value="ECO:0007669"/>
    <property type="project" value="InterPro"/>
</dbReference>
<gene>
    <name evidence="3" type="ORF">CIL03_10985</name>
</gene>
<dbReference type="EMBL" id="NPMS01000004">
    <property type="protein sequence ID" value="OZU88801.1"/>
    <property type="molecule type" value="Genomic_DNA"/>
</dbReference>
<evidence type="ECO:0000313" key="3">
    <source>
        <dbReference type="EMBL" id="OZU88801.1"/>
    </source>
</evidence>
<keyword evidence="3" id="KW-0969">Cilium</keyword>
<evidence type="ECO:0000256" key="2">
    <source>
        <dbReference type="SAM" id="MobiDB-lite"/>
    </source>
</evidence>
<dbReference type="RefSeq" id="WP_094885893.1">
    <property type="nucleotide sequence ID" value="NZ_NPMS01000004.1"/>
</dbReference>
<proteinExistence type="predicted"/>
<dbReference type="InterPro" id="IPR007809">
    <property type="entry name" value="FlgN-like"/>
</dbReference>
<dbReference type="Pfam" id="PF05130">
    <property type="entry name" value="FlgN"/>
    <property type="match status" value="1"/>
</dbReference>
<dbReference type="Proteomes" id="UP000216498">
    <property type="component" value="Unassembled WGS sequence"/>
</dbReference>
<feature type="compositionally biased region" description="Basic and acidic residues" evidence="2">
    <location>
        <begin position="148"/>
        <end position="164"/>
    </location>
</feature>
<dbReference type="SUPFAM" id="SSF140566">
    <property type="entry name" value="FlgN-like"/>
    <property type="match status" value="1"/>
</dbReference>
<feature type="region of interest" description="Disordered" evidence="2">
    <location>
        <begin position="142"/>
        <end position="164"/>
    </location>
</feature>
<name>A0A265NAG5_9BACI</name>
<comment type="caution">
    <text evidence="3">The sequence shown here is derived from an EMBL/GenBank/DDBJ whole genome shotgun (WGS) entry which is preliminary data.</text>
</comment>
<protein>
    <submittedName>
        <fullName evidence="3">Flagellar protein FlgN</fullName>
    </submittedName>
</protein>
<keyword evidence="3" id="KW-0966">Cell projection</keyword>